<evidence type="ECO:0000313" key="2">
    <source>
        <dbReference type="EMBL" id="SEG64489.1"/>
    </source>
</evidence>
<evidence type="ECO:0000256" key="1">
    <source>
        <dbReference type="SAM" id="MobiDB-lite"/>
    </source>
</evidence>
<protein>
    <submittedName>
        <fullName evidence="2">Uncharacterized protein</fullName>
    </submittedName>
</protein>
<feature type="region of interest" description="Disordered" evidence="1">
    <location>
        <begin position="87"/>
        <end position="107"/>
    </location>
</feature>
<dbReference type="EMBL" id="FNUY01000008">
    <property type="protein sequence ID" value="SEG64489.1"/>
    <property type="molecule type" value="Genomic_DNA"/>
</dbReference>
<reference evidence="2 3" key="1">
    <citation type="submission" date="2016-10" db="EMBL/GenBank/DDBJ databases">
        <authorList>
            <person name="de Groot N.N."/>
        </authorList>
    </citation>
    <scope>NUCLEOTIDE SEQUENCE [LARGE SCALE GENOMIC DNA]</scope>
    <source>
        <strain evidence="2 3">DSM 26656</strain>
    </source>
</reference>
<organism evidence="2 3">
    <name type="scientific">Bosea lathyri</name>
    <dbReference type="NCBI Taxonomy" id="1036778"/>
    <lineage>
        <taxon>Bacteria</taxon>
        <taxon>Pseudomonadati</taxon>
        <taxon>Pseudomonadota</taxon>
        <taxon>Alphaproteobacteria</taxon>
        <taxon>Hyphomicrobiales</taxon>
        <taxon>Boseaceae</taxon>
        <taxon>Bosea</taxon>
    </lineage>
</organism>
<evidence type="ECO:0000313" key="3">
    <source>
        <dbReference type="Proteomes" id="UP000236743"/>
    </source>
</evidence>
<gene>
    <name evidence="2" type="ORF">SAMN04488115_108100</name>
</gene>
<name>A0A1H6BUZ4_9HYPH</name>
<dbReference type="Proteomes" id="UP000236743">
    <property type="component" value="Unassembled WGS sequence"/>
</dbReference>
<keyword evidence="3" id="KW-1185">Reference proteome</keyword>
<dbReference type="RefSeq" id="WP_103874066.1">
    <property type="nucleotide sequence ID" value="NZ_FNUY01000008.1"/>
</dbReference>
<sequence length="107" mass="11644">MTFDDIRASNPDLIVNLYGLEPGGLVTLELITPGGDTFTFKGETAAEAIEQAFPERHECPNTGHACIPGCDWRSGCAGLRVPLNQWPEPDPPLFDTEPSIVETNVFD</sequence>
<dbReference type="OrthoDB" id="9984388at2"/>
<proteinExistence type="predicted"/>
<accession>A0A1H6BUZ4</accession>
<dbReference type="AlphaFoldDB" id="A0A1H6BUZ4"/>